<evidence type="ECO:0000313" key="4">
    <source>
        <dbReference type="Proteomes" id="UP001595755"/>
    </source>
</evidence>
<dbReference type="PANTHER" id="PTHR11461">
    <property type="entry name" value="SERINE PROTEASE INHIBITOR, SERPIN"/>
    <property type="match status" value="1"/>
</dbReference>
<evidence type="ECO:0000313" key="3">
    <source>
        <dbReference type="EMBL" id="MFC4302924.1"/>
    </source>
</evidence>
<dbReference type="Pfam" id="PF00079">
    <property type="entry name" value="Serpin"/>
    <property type="match status" value="1"/>
</dbReference>
<sequence>MRIKTAGMLLGLALLCTGCGQSIGEPNLNRHPAIDKSLYEPSDVNPAVVQASNDFGLALFEELYQVKPDQNLFLSPISVSTALALLSQGANGQTREELVTTLKLGGMTKEEIAAGYRSLLGLLGQSRKDGGVLRIANSLWLREGKAFDDGFLTSGQINYGAELERVDFAQSRTLDAMNAWVAKSTEGHIPKMVEELDAEAAMYVLNAVYFSGAWTDPFQPGITQEGSFYTDETKSIRTSFMKRGGMFEYAEQEGFDMIRLTYGQEGDAYMAILLPERKPGAMERLVRKLASKPELLTEAIGERRGSIELPKVKLSYEANLEEPLIRLGLQEAFSPGNADFSGVAPEPPNLYISKVKHKSTLEMNEEGTIASAATEVEMLAGAAPPDNPFRMVVDRPFVTAIVDRATGCLLFAGIVNDPEAD</sequence>
<dbReference type="EMBL" id="JBHSED010000005">
    <property type="protein sequence ID" value="MFC4302924.1"/>
    <property type="molecule type" value="Genomic_DNA"/>
</dbReference>
<dbReference type="SMART" id="SM00093">
    <property type="entry name" value="SERPIN"/>
    <property type="match status" value="1"/>
</dbReference>
<dbReference type="InterPro" id="IPR042185">
    <property type="entry name" value="Serpin_sf_2"/>
</dbReference>
<dbReference type="Proteomes" id="UP001595755">
    <property type="component" value="Unassembled WGS sequence"/>
</dbReference>
<dbReference type="Gene3D" id="3.30.497.10">
    <property type="entry name" value="Antithrombin, subunit I, domain 2"/>
    <property type="match status" value="1"/>
</dbReference>
<proteinExistence type="inferred from homology"/>
<dbReference type="RefSeq" id="WP_204603217.1">
    <property type="nucleotide sequence ID" value="NZ_JBHSED010000005.1"/>
</dbReference>
<dbReference type="InterPro" id="IPR000215">
    <property type="entry name" value="Serpin_fam"/>
</dbReference>
<protein>
    <submittedName>
        <fullName evidence="3">Serpin family protein</fullName>
    </submittedName>
</protein>
<name>A0ABV8S938_9BACL</name>
<reference evidence="4" key="1">
    <citation type="journal article" date="2019" name="Int. J. Syst. Evol. Microbiol.">
        <title>The Global Catalogue of Microorganisms (GCM) 10K type strain sequencing project: providing services to taxonomists for standard genome sequencing and annotation.</title>
        <authorList>
            <consortium name="The Broad Institute Genomics Platform"/>
            <consortium name="The Broad Institute Genome Sequencing Center for Infectious Disease"/>
            <person name="Wu L."/>
            <person name="Ma J."/>
        </authorList>
    </citation>
    <scope>NUCLEOTIDE SEQUENCE [LARGE SCALE GENOMIC DNA]</scope>
    <source>
        <strain evidence="4">CGMCC 4.1641</strain>
    </source>
</reference>
<dbReference type="InterPro" id="IPR023796">
    <property type="entry name" value="Serpin_dom"/>
</dbReference>
<dbReference type="InterPro" id="IPR036186">
    <property type="entry name" value="Serpin_sf"/>
</dbReference>
<dbReference type="CDD" id="cd19588">
    <property type="entry name" value="serpin_miropin-like"/>
    <property type="match status" value="1"/>
</dbReference>
<feature type="domain" description="Serpin" evidence="2">
    <location>
        <begin position="57"/>
        <end position="418"/>
    </location>
</feature>
<evidence type="ECO:0000256" key="1">
    <source>
        <dbReference type="RuleBase" id="RU000411"/>
    </source>
</evidence>
<comment type="caution">
    <text evidence="3">The sequence shown here is derived from an EMBL/GenBank/DDBJ whole genome shotgun (WGS) entry which is preliminary data.</text>
</comment>
<gene>
    <name evidence="3" type="ORF">ACFO1S_05625</name>
</gene>
<dbReference type="PANTHER" id="PTHR11461:SF211">
    <property type="entry name" value="GH10112P-RELATED"/>
    <property type="match status" value="1"/>
</dbReference>
<organism evidence="3 4">
    <name type="scientific">Cohnella boryungensis</name>
    <dbReference type="NCBI Taxonomy" id="768479"/>
    <lineage>
        <taxon>Bacteria</taxon>
        <taxon>Bacillati</taxon>
        <taxon>Bacillota</taxon>
        <taxon>Bacilli</taxon>
        <taxon>Bacillales</taxon>
        <taxon>Paenibacillaceae</taxon>
        <taxon>Cohnella</taxon>
    </lineage>
</organism>
<evidence type="ECO:0000259" key="2">
    <source>
        <dbReference type="SMART" id="SM00093"/>
    </source>
</evidence>
<dbReference type="Gene3D" id="2.30.39.10">
    <property type="entry name" value="Alpha-1-antitrypsin, domain 1"/>
    <property type="match status" value="1"/>
</dbReference>
<comment type="similarity">
    <text evidence="1">Belongs to the serpin family.</text>
</comment>
<dbReference type="InterPro" id="IPR042178">
    <property type="entry name" value="Serpin_sf_1"/>
</dbReference>
<accession>A0ABV8S938</accession>
<dbReference type="SUPFAM" id="SSF56574">
    <property type="entry name" value="Serpins"/>
    <property type="match status" value="1"/>
</dbReference>
<keyword evidence="4" id="KW-1185">Reference proteome</keyword>